<dbReference type="OrthoDB" id="667646at2759"/>
<keyword evidence="3" id="KW-1185">Reference proteome</keyword>
<dbReference type="PANTHER" id="PTHR33573:SF65">
    <property type="entry name" value="CASP-LIKE PROTEIN"/>
    <property type="match status" value="1"/>
</dbReference>
<name>A0A811PFR1_9POAL</name>
<evidence type="ECO:0000256" key="1">
    <source>
        <dbReference type="SAM" id="Phobius"/>
    </source>
</evidence>
<evidence type="ECO:0000313" key="3">
    <source>
        <dbReference type="Proteomes" id="UP000604825"/>
    </source>
</evidence>
<sequence length="115" mass="12766">MLQIPVAIYLLCKSNRMTPSALILDISVCADVVVTVLLASSVGAGFGATNNFLRYVWSRYTRWEDNSVKDDLEDYYNKAFVPLVFILLGMVLSMAATVVSTRLWARATHTDDADV</sequence>
<evidence type="ECO:0008006" key="4">
    <source>
        <dbReference type="Google" id="ProtNLM"/>
    </source>
</evidence>
<protein>
    <recommendedName>
        <fullName evidence="4">CASP-like protein</fullName>
    </recommendedName>
</protein>
<feature type="transmembrane region" description="Helical" evidence="1">
    <location>
        <begin position="79"/>
        <end position="99"/>
    </location>
</feature>
<dbReference type="EMBL" id="CAJGYO010000007">
    <property type="protein sequence ID" value="CAD6243996.1"/>
    <property type="molecule type" value="Genomic_DNA"/>
</dbReference>
<evidence type="ECO:0000313" key="2">
    <source>
        <dbReference type="EMBL" id="CAD6243996.1"/>
    </source>
</evidence>
<comment type="caution">
    <text evidence="2">The sequence shown here is derived from an EMBL/GenBank/DDBJ whole genome shotgun (WGS) entry which is preliminary data.</text>
</comment>
<keyword evidence="1" id="KW-0472">Membrane</keyword>
<organism evidence="2 3">
    <name type="scientific">Miscanthus lutarioriparius</name>
    <dbReference type="NCBI Taxonomy" id="422564"/>
    <lineage>
        <taxon>Eukaryota</taxon>
        <taxon>Viridiplantae</taxon>
        <taxon>Streptophyta</taxon>
        <taxon>Embryophyta</taxon>
        <taxon>Tracheophyta</taxon>
        <taxon>Spermatophyta</taxon>
        <taxon>Magnoliopsida</taxon>
        <taxon>Liliopsida</taxon>
        <taxon>Poales</taxon>
        <taxon>Poaceae</taxon>
        <taxon>PACMAD clade</taxon>
        <taxon>Panicoideae</taxon>
        <taxon>Andropogonodae</taxon>
        <taxon>Andropogoneae</taxon>
        <taxon>Saccharinae</taxon>
        <taxon>Miscanthus</taxon>
    </lineage>
</organism>
<dbReference type="AlphaFoldDB" id="A0A811PFR1"/>
<gene>
    <name evidence="2" type="ORF">NCGR_LOCUS28877</name>
</gene>
<keyword evidence="1" id="KW-1133">Transmembrane helix</keyword>
<dbReference type="Proteomes" id="UP000604825">
    <property type="component" value="Unassembled WGS sequence"/>
</dbReference>
<feature type="transmembrane region" description="Helical" evidence="1">
    <location>
        <begin position="21"/>
        <end position="48"/>
    </location>
</feature>
<keyword evidence="1" id="KW-0812">Transmembrane</keyword>
<proteinExistence type="predicted"/>
<accession>A0A811PFR1</accession>
<dbReference type="PANTHER" id="PTHR33573">
    <property type="entry name" value="CASP-LIKE PROTEIN 4A4"/>
    <property type="match status" value="1"/>
</dbReference>
<reference evidence="2" key="1">
    <citation type="submission" date="2020-10" db="EMBL/GenBank/DDBJ databases">
        <authorList>
            <person name="Han B."/>
            <person name="Lu T."/>
            <person name="Zhao Q."/>
            <person name="Huang X."/>
            <person name="Zhao Y."/>
        </authorList>
    </citation>
    <scope>NUCLEOTIDE SEQUENCE</scope>
</reference>